<reference evidence="1" key="1">
    <citation type="submission" date="2021-06" db="EMBL/GenBank/DDBJ databases">
        <authorList>
            <person name="Kallberg Y."/>
            <person name="Tangrot J."/>
            <person name="Rosling A."/>
        </authorList>
    </citation>
    <scope>NUCLEOTIDE SEQUENCE</scope>
    <source>
        <strain evidence="1">CL551</strain>
    </source>
</reference>
<organism evidence="1 2">
    <name type="scientific">Acaulospora morrowiae</name>
    <dbReference type="NCBI Taxonomy" id="94023"/>
    <lineage>
        <taxon>Eukaryota</taxon>
        <taxon>Fungi</taxon>
        <taxon>Fungi incertae sedis</taxon>
        <taxon>Mucoromycota</taxon>
        <taxon>Glomeromycotina</taxon>
        <taxon>Glomeromycetes</taxon>
        <taxon>Diversisporales</taxon>
        <taxon>Acaulosporaceae</taxon>
        <taxon>Acaulospora</taxon>
    </lineage>
</organism>
<sequence>MKSKRGRKTYSVTEGYIDPTGQTHVMIVRRSLSSQKKKTKKCTDKNKSNCCKRCENELDFVDALAEQINGLESLVRKVADVTKKNCTPIPTKLSQMETDDLLFFSNNLDMLSRTQEAQVSLRDPQATNPEWTFHAQAKRDEEIPKQYKSNNTFF</sequence>
<dbReference type="AlphaFoldDB" id="A0A9N9FQ73"/>
<dbReference type="EMBL" id="CAJVPV010003351">
    <property type="protein sequence ID" value="CAG8549872.1"/>
    <property type="molecule type" value="Genomic_DNA"/>
</dbReference>
<evidence type="ECO:0000313" key="2">
    <source>
        <dbReference type="Proteomes" id="UP000789342"/>
    </source>
</evidence>
<accession>A0A9N9FQ73</accession>
<comment type="caution">
    <text evidence="1">The sequence shown here is derived from an EMBL/GenBank/DDBJ whole genome shotgun (WGS) entry which is preliminary data.</text>
</comment>
<dbReference type="OrthoDB" id="2420206at2759"/>
<dbReference type="Proteomes" id="UP000789342">
    <property type="component" value="Unassembled WGS sequence"/>
</dbReference>
<gene>
    <name evidence="1" type="ORF">AMORRO_LOCUS5523</name>
</gene>
<keyword evidence="2" id="KW-1185">Reference proteome</keyword>
<protein>
    <submittedName>
        <fullName evidence="1">8927_t:CDS:1</fullName>
    </submittedName>
</protein>
<proteinExistence type="predicted"/>
<evidence type="ECO:0000313" key="1">
    <source>
        <dbReference type="EMBL" id="CAG8549872.1"/>
    </source>
</evidence>
<name>A0A9N9FQ73_9GLOM</name>